<dbReference type="Proteomes" id="UP000245880">
    <property type="component" value="Unassembled WGS sequence"/>
</dbReference>
<dbReference type="GO" id="GO:0008233">
    <property type="term" value="F:peptidase activity"/>
    <property type="evidence" value="ECO:0007669"/>
    <property type="project" value="UniProtKB-KW"/>
</dbReference>
<evidence type="ECO:0000256" key="3">
    <source>
        <dbReference type="ARBA" id="ARBA00022989"/>
    </source>
</evidence>
<keyword evidence="3 5" id="KW-1133">Transmembrane helix</keyword>
<feature type="transmembrane region" description="Helical" evidence="5">
    <location>
        <begin position="9"/>
        <end position="34"/>
    </location>
</feature>
<feature type="transmembrane region" description="Helical" evidence="5">
    <location>
        <begin position="40"/>
        <end position="69"/>
    </location>
</feature>
<evidence type="ECO:0000313" key="8">
    <source>
        <dbReference type="Proteomes" id="UP000245880"/>
    </source>
</evidence>
<keyword evidence="7" id="KW-0378">Hydrolase</keyword>
<proteinExistence type="predicted"/>
<keyword evidence="2 5" id="KW-0812">Transmembrane</keyword>
<dbReference type="InterPro" id="IPR052165">
    <property type="entry name" value="Membrane_assoc_protease"/>
</dbReference>
<evidence type="ECO:0000313" key="7">
    <source>
        <dbReference type="EMBL" id="PWJ60527.1"/>
    </source>
</evidence>
<accession>A0A316BDF9</accession>
<keyword evidence="4 5" id="KW-0472">Membrane</keyword>
<dbReference type="PANTHER" id="PTHR33507">
    <property type="entry name" value="INNER MEMBRANE PROTEIN YBBJ"/>
    <property type="match status" value="1"/>
</dbReference>
<evidence type="ECO:0000256" key="2">
    <source>
        <dbReference type="ARBA" id="ARBA00022692"/>
    </source>
</evidence>
<evidence type="ECO:0000259" key="6">
    <source>
        <dbReference type="Pfam" id="PF01957"/>
    </source>
</evidence>
<evidence type="ECO:0000256" key="1">
    <source>
        <dbReference type="ARBA" id="ARBA00004141"/>
    </source>
</evidence>
<keyword evidence="8" id="KW-1185">Reference proteome</keyword>
<gene>
    <name evidence="7" type="ORF">CLV98_101712</name>
</gene>
<dbReference type="RefSeq" id="WP_229203183.1">
    <property type="nucleotide sequence ID" value="NZ_QGDT01000001.1"/>
</dbReference>
<comment type="caution">
    <text evidence="7">The sequence shown here is derived from an EMBL/GenBank/DDBJ whole genome shotgun (WGS) entry which is preliminary data.</text>
</comment>
<dbReference type="Pfam" id="PF01957">
    <property type="entry name" value="NfeD"/>
    <property type="match status" value="1"/>
</dbReference>
<sequence>MIDLSLPQIWLIVGLIMLVLELISVVLVFVFFSIGALLTALLAILGILPGIEIQIVAFSVISLSSMLLLRKHARRLLGGKGKQHEYSEFVGETAMVIKDIDGGKEGKIYYRGAEWIALSSNKTPISAGSKVKIIEARGIVLIVVES</sequence>
<dbReference type="Gene3D" id="2.40.50.140">
    <property type="entry name" value="Nucleic acid-binding proteins"/>
    <property type="match status" value="1"/>
</dbReference>
<dbReference type="SUPFAM" id="SSF141322">
    <property type="entry name" value="NfeD domain-like"/>
    <property type="match status" value="1"/>
</dbReference>
<feature type="domain" description="NfeD-like C-terminal" evidence="6">
    <location>
        <begin position="87"/>
        <end position="144"/>
    </location>
</feature>
<organism evidence="7 8">
    <name type="scientific">Dyadobacter jejuensis</name>
    <dbReference type="NCBI Taxonomy" id="1082580"/>
    <lineage>
        <taxon>Bacteria</taxon>
        <taxon>Pseudomonadati</taxon>
        <taxon>Bacteroidota</taxon>
        <taxon>Cytophagia</taxon>
        <taxon>Cytophagales</taxon>
        <taxon>Spirosomataceae</taxon>
        <taxon>Dyadobacter</taxon>
    </lineage>
</organism>
<dbReference type="AlphaFoldDB" id="A0A316BDF9"/>
<evidence type="ECO:0000256" key="5">
    <source>
        <dbReference type="SAM" id="Phobius"/>
    </source>
</evidence>
<keyword evidence="7" id="KW-0645">Protease</keyword>
<dbReference type="InterPro" id="IPR002810">
    <property type="entry name" value="NfeD-like_C"/>
</dbReference>
<dbReference type="PANTHER" id="PTHR33507:SF3">
    <property type="entry name" value="INNER MEMBRANE PROTEIN YBBJ"/>
    <property type="match status" value="1"/>
</dbReference>
<evidence type="ECO:0000256" key="4">
    <source>
        <dbReference type="ARBA" id="ARBA00023136"/>
    </source>
</evidence>
<dbReference type="InterPro" id="IPR012340">
    <property type="entry name" value="NA-bd_OB-fold"/>
</dbReference>
<dbReference type="GO" id="GO:0006508">
    <property type="term" value="P:proteolysis"/>
    <property type="evidence" value="ECO:0007669"/>
    <property type="project" value="UniProtKB-KW"/>
</dbReference>
<comment type="subcellular location">
    <subcellularLocation>
        <location evidence="1">Membrane</location>
        <topology evidence="1">Multi-pass membrane protein</topology>
    </subcellularLocation>
</comment>
<reference evidence="7 8" key="1">
    <citation type="submission" date="2018-03" db="EMBL/GenBank/DDBJ databases">
        <title>Genomic Encyclopedia of Archaeal and Bacterial Type Strains, Phase II (KMG-II): from individual species to whole genera.</title>
        <authorList>
            <person name="Goeker M."/>
        </authorList>
    </citation>
    <scope>NUCLEOTIDE SEQUENCE [LARGE SCALE GENOMIC DNA]</scope>
    <source>
        <strain evidence="7 8">DSM 100346</strain>
    </source>
</reference>
<name>A0A316BDF9_9BACT</name>
<dbReference type="EMBL" id="QGDT01000001">
    <property type="protein sequence ID" value="PWJ60527.1"/>
    <property type="molecule type" value="Genomic_DNA"/>
</dbReference>
<dbReference type="GO" id="GO:0005886">
    <property type="term" value="C:plasma membrane"/>
    <property type="evidence" value="ECO:0007669"/>
    <property type="project" value="TreeGrafter"/>
</dbReference>
<protein>
    <submittedName>
        <fullName evidence="7">Membrane protein implicated in regulation of membrane protease activity</fullName>
    </submittedName>
</protein>